<name>A0A2T0WV70_9BACT</name>
<dbReference type="EMBL" id="PVTR01000001">
    <property type="protein sequence ID" value="PRY90588.1"/>
    <property type="molecule type" value="Genomic_DNA"/>
</dbReference>
<comment type="caution">
    <text evidence="1">The sequence shown here is derived from an EMBL/GenBank/DDBJ whole genome shotgun (WGS) entry which is preliminary data.</text>
</comment>
<reference evidence="1 2" key="1">
    <citation type="submission" date="2018-03" db="EMBL/GenBank/DDBJ databases">
        <title>Genomic Encyclopedia of Archaeal and Bacterial Type Strains, Phase II (KMG-II): from individual species to whole genera.</title>
        <authorList>
            <person name="Goeker M."/>
        </authorList>
    </citation>
    <scope>NUCLEOTIDE SEQUENCE [LARGE SCALE GENOMIC DNA]</scope>
    <source>
        <strain evidence="1 2">DSM 27929</strain>
    </source>
</reference>
<dbReference type="Proteomes" id="UP000238157">
    <property type="component" value="Unassembled WGS sequence"/>
</dbReference>
<accession>A0A2T0WV70</accession>
<evidence type="ECO:0000313" key="2">
    <source>
        <dbReference type="Proteomes" id="UP000238157"/>
    </source>
</evidence>
<sequence>MNLYDFVGEIELEESAGLQVEVAIAAYHDIETFPDLPDLSAGTASKDYVDLGASAFVMKSTKQFHKFEGSLEKNAFSSQLVGARGAKSFENTLTIMKNAMNSHLCGWLRANRNRPLVVGFKPLMGGQFLILGTPGLWAEIDEGSIEVPGEVAGEKMTMFTVRSIFYPPLFIDALPFTPAV</sequence>
<gene>
    <name evidence="1" type="ORF">CLW00_101252</name>
</gene>
<protein>
    <submittedName>
        <fullName evidence="1">Uncharacterized protein</fullName>
    </submittedName>
</protein>
<evidence type="ECO:0000313" key="1">
    <source>
        <dbReference type="EMBL" id="PRY90588.1"/>
    </source>
</evidence>
<organism evidence="1 2">
    <name type="scientific">Mongoliibacter ruber</name>
    <dbReference type="NCBI Taxonomy" id="1750599"/>
    <lineage>
        <taxon>Bacteria</taxon>
        <taxon>Pseudomonadati</taxon>
        <taxon>Bacteroidota</taxon>
        <taxon>Cytophagia</taxon>
        <taxon>Cytophagales</taxon>
        <taxon>Cyclobacteriaceae</taxon>
        <taxon>Mongoliibacter</taxon>
    </lineage>
</organism>
<dbReference type="OrthoDB" id="838911at2"/>
<dbReference type="AlphaFoldDB" id="A0A2T0WV70"/>
<keyword evidence="2" id="KW-1185">Reference proteome</keyword>
<proteinExistence type="predicted"/>
<dbReference type="RefSeq" id="WP_106131828.1">
    <property type="nucleotide sequence ID" value="NZ_PVTR01000001.1"/>
</dbReference>